<evidence type="ECO:0000313" key="3">
    <source>
        <dbReference type="Proteomes" id="UP001589750"/>
    </source>
</evidence>
<dbReference type="InterPro" id="IPR021215">
    <property type="entry name" value="DUF2752"/>
</dbReference>
<proteinExistence type="predicted"/>
<keyword evidence="1" id="KW-0472">Membrane</keyword>
<dbReference type="EMBL" id="JBHMDG010000034">
    <property type="protein sequence ID" value="MFB9315399.1"/>
    <property type="molecule type" value="Genomic_DNA"/>
</dbReference>
<organism evidence="2 3">
    <name type="scientific">Nocardioides plantarum</name>
    <dbReference type="NCBI Taxonomy" id="29299"/>
    <lineage>
        <taxon>Bacteria</taxon>
        <taxon>Bacillati</taxon>
        <taxon>Actinomycetota</taxon>
        <taxon>Actinomycetes</taxon>
        <taxon>Propionibacteriales</taxon>
        <taxon>Nocardioidaceae</taxon>
        <taxon>Nocardioides</taxon>
    </lineage>
</organism>
<dbReference type="Pfam" id="PF10825">
    <property type="entry name" value="DUF2752"/>
    <property type="match status" value="1"/>
</dbReference>
<name>A0ABV5KID3_9ACTN</name>
<comment type="caution">
    <text evidence="2">The sequence shown here is derived from an EMBL/GenBank/DDBJ whole genome shotgun (WGS) entry which is preliminary data.</text>
</comment>
<feature type="transmembrane region" description="Helical" evidence="1">
    <location>
        <begin position="120"/>
        <end position="138"/>
    </location>
</feature>
<dbReference type="RefSeq" id="WP_140009274.1">
    <property type="nucleotide sequence ID" value="NZ_JBHMDG010000034.1"/>
</dbReference>
<feature type="transmembrane region" description="Helical" evidence="1">
    <location>
        <begin position="15"/>
        <end position="36"/>
    </location>
</feature>
<keyword evidence="3" id="KW-1185">Reference proteome</keyword>
<keyword evidence="1" id="KW-0812">Transmembrane</keyword>
<dbReference type="Proteomes" id="UP001589750">
    <property type="component" value="Unassembled WGS sequence"/>
</dbReference>
<gene>
    <name evidence="2" type="ORF">ACFFRI_20305</name>
</gene>
<sequence>MPRAAPSADLRPHHAPVTTVLVAAGAAAALGAAFWISPDHVEDGPVICPFRRLTGLPCPGCGLTRSWVYLAHGQWHDSVAAHPFGPVAVAMAVALVVSVVVALVRRGPLPDLDVLVRRPWVVAVVGAWLAFGAVRLVLAL</sequence>
<feature type="transmembrane region" description="Helical" evidence="1">
    <location>
        <begin position="84"/>
        <end position="104"/>
    </location>
</feature>
<keyword evidence="1" id="KW-1133">Transmembrane helix</keyword>
<protein>
    <submittedName>
        <fullName evidence="2">DUF2752 domain-containing protein</fullName>
    </submittedName>
</protein>
<evidence type="ECO:0000313" key="2">
    <source>
        <dbReference type="EMBL" id="MFB9315399.1"/>
    </source>
</evidence>
<reference evidence="2 3" key="1">
    <citation type="submission" date="2024-09" db="EMBL/GenBank/DDBJ databases">
        <authorList>
            <person name="Sun Q."/>
            <person name="Mori K."/>
        </authorList>
    </citation>
    <scope>NUCLEOTIDE SEQUENCE [LARGE SCALE GENOMIC DNA]</scope>
    <source>
        <strain evidence="2 3">JCM 9626</strain>
    </source>
</reference>
<evidence type="ECO:0000256" key="1">
    <source>
        <dbReference type="SAM" id="Phobius"/>
    </source>
</evidence>
<accession>A0ABV5KID3</accession>